<dbReference type="HAMAP" id="MF_01161">
    <property type="entry name" value="tRNA_Ile_lys_synt"/>
    <property type="match status" value="1"/>
</dbReference>
<evidence type="ECO:0000256" key="6">
    <source>
        <dbReference type="ARBA" id="ARBA00022840"/>
    </source>
</evidence>
<comment type="similarity">
    <text evidence="8">Belongs to the tRNA(Ile)-lysidine synthase family.</text>
</comment>
<dbReference type="SUPFAM" id="SSF52402">
    <property type="entry name" value="Adenine nucleotide alpha hydrolases-like"/>
    <property type="match status" value="1"/>
</dbReference>
<evidence type="ECO:0000256" key="1">
    <source>
        <dbReference type="ARBA" id="ARBA00004496"/>
    </source>
</evidence>
<dbReference type="InterPro" id="IPR012796">
    <property type="entry name" value="Lysidine-tRNA-synth_C"/>
</dbReference>
<dbReference type="GO" id="GO:0005737">
    <property type="term" value="C:cytoplasm"/>
    <property type="evidence" value="ECO:0007669"/>
    <property type="project" value="UniProtKB-SubCell"/>
</dbReference>
<dbReference type="SUPFAM" id="SSF82829">
    <property type="entry name" value="MesJ substrate recognition domain-like"/>
    <property type="match status" value="1"/>
</dbReference>
<name>A0A1I1APX4_9CLOT</name>
<dbReference type="CDD" id="cd01992">
    <property type="entry name" value="TilS_N"/>
    <property type="match status" value="1"/>
</dbReference>
<dbReference type="Pfam" id="PF11734">
    <property type="entry name" value="TilS_C"/>
    <property type="match status" value="1"/>
</dbReference>
<evidence type="ECO:0000256" key="5">
    <source>
        <dbReference type="ARBA" id="ARBA00022741"/>
    </source>
</evidence>
<evidence type="ECO:0000256" key="7">
    <source>
        <dbReference type="ARBA" id="ARBA00048539"/>
    </source>
</evidence>
<dbReference type="SMART" id="SM00977">
    <property type="entry name" value="TilS_C"/>
    <property type="match status" value="1"/>
</dbReference>
<keyword evidence="6 8" id="KW-0067">ATP-binding</keyword>
<dbReference type="NCBIfam" id="TIGR02432">
    <property type="entry name" value="lysidine_TilS_N"/>
    <property type="match status" value="1"/>
</dbReference>
<keyword evidence="11" id="KW-1185">Reference proteome</keyword>
<dbReference type="Gene3D" id="3.40.50.620">
    <property type="entry name" value="HUPs"/>
    <property type="match status" value="1"/>
</dbReference>
<evidence type="ECO:0000313" key="11">
    <source>
        <dbReference type="Proteomes" id="UP000198619"/>
    </source>
</evidence>
<sequence length="470" mass="54566">MLKKVIRFINENQMVEDGEKVLVALSGGPDSICLLHMLWLLKDKLNIELHAAHLNHCLRGSEADKDEDYAKSFCEMLDIPFYSKKVDINNYSKNLGLSSEMGGRKARYDFFNELKDKHCIDKIAVAHNANDQAETILMRLMRGTGIEGLIGIKPVRDNIYIRPILSLTRQEIENYCEENKLNPRIDKTNLETIYSRNKVRLELIPYIKENFNEDIVSTLNRFSKTMNIDNDYLEEVCKKKYEKFCCKHNNKIEISKDLFNEHESILSRILRKAISNLNGNLYNIEKVHIHDIICLSNQGTGKKINLPNNLIAENVYDNIVIKFKTLAKNSDVIEFKVDEEKLKDGIVLENSFKGYTIALRITNNSEVLDFKNNNFIKYFDLKDSNSVVTIRGRMNGDKFTPYGMNGNKKLKDLFIDLKIPKDDRDDIPLVTINNEIAWIVGYRVSDKFKISRKSKRILQVKFYRKEEENA</sequence>
<comment type="subcellular location">
    <subcellularLocation>
        <location evidence="1 8">Cytoplasm</location>
    </subcellularLocation>
</comment>
<dbReference type="Pfam" id="PF01171">
    <property type="entry name" value="ATP_bind_3"/>
    <property type="match status" value="1"/>
</dbReference>
<dbReference type="InterPro" id="IPR012795">
    <property type="entry name" value="tRNA_Ile_lys_synt_N"/>
</dbReference>
<evidence type="ECO:0000259" key="9">
    <source>
        <dbReference type="SMART" id="SM00977"/>
    </source>
</evidence>
<comment type="domain">
    <text evidence="8">The N-terminal region contains the highly conserved SGGXDS motif, predicted to be a P-loop motif involved in ATP binding.</text>
</comment>
<dbReference type="OrthoDB" id="9807403at2"/>
<dbReference type="PANTHER" id="PTHR43033">
    <property type="entry name" value="TRNA(ILE)-LYSIDINE SYNTHASE-RELATED"/>
    <property type="match status" value="1"/>
</dbReference>
<proteinExistence type="inferred from homology"/>
<keyword evidence="2 8" id="KW-0963">Cytoplasm</keyword>
<dbReference type="AlphaFoldDB" id="A0A1I1APX4"/>
<gene>
    <name evidence="8" type="primary">tilS</name>
    <name evidence="10" type="ORF">SAMN04488528_104124</name>
</gene>
<dbReference type="GO" id="GO:0005524">
    <property type="term" value="F:ATP binding"/>
    <property type="evidence" value="ECO:0007669"/>
    <property type="project" value="UniProtKB-UniRule"/>
</dbReference>
<dbReference type="STRING" id="84698.SAMN04488528_104124"/>
<dbReference type="Gene3D" id="1.20.59.20">
    <property type="match status" value="1"/>
</dbReference>
<protein>
    <recommendedName>
        <fullName evidence="8">tRNA(Ile)-lysidine synthase</fullName>
        <ecNumber evidence="8">6.3.4.19</ecNumber>
    </recommendedName>
    <alternativeName>
        <fullName evidence="8">tRNA(Ile)-2-lysyl-cytidine synthase</fullName>
    </alternativeName>
    <alternativeName>
        <fullName evidence="8">tRNA(Ile)-lysidine synthetase</fullName>
    </alternativeName>
</protein>
<comment type="catalytic activity">
    <reaction evidence="7 8">
        <text>cytidine(34) in tRNA(Ile2) + L-lysine + ATP = lysidine(34) in tRNA(Ile2) + AMP + diphosphate + H(+)</text>
        <dbReference type="Rhea" id="RHEA:43744"/>
        <dbReference type="Rhea" id="RHEA-COMP:10625"/>
        <dbReference type="Rhea" id="RHEA-COMP:10670"/>
        <dbReference type="ChEBI" id="CHEBI:15378"/>
        <dbReference type="ChEBI" id="CHEBI:30616"/>
        <dbReference type="ChEBI" id="CHEBI:32551"/>
        <dbReference type="ChEBI" id="CHEBI:33019"/>
        <dbReference type="ChEBI" id="CHEBI:82748"/>
        <dbReference type="ChEBI" id="CHEBI:83665"/>
        <dbReference type="ChEBI" id="CHEBI:456215"/>
        <dbReference type="EC" id="6.3.4.19"/>
    </reaction>
</comment>
<dbReference type="SUPFAM" id="SSF56037">
    <property type="entry name" value="PheT/TilS domain"/>
    <property type="match status" value="1"/>
</dbReference>
<dbReference type="InterPro" id="IPR011063">
    <property type="entry name" value="TilS/TtcA_N"/>
</dbReference>
<dbReference type="InterPro" id="IPR012094">
    <property type="entry name" value="tRNA_Ile_lys_synt"/>
</dbReference>
<keyword evidence="4 8" id="KW-0819">tRNA processing</keyword>
<evidence type="ECO:0000256" key="8">
    <source>
        <dbReference type="HAMAP-Rule" id="MF_01161"/>
    </source>
</evidence>
<evidence type="ECO:0000256" key="4">
    <source>
        <dbReference type="ARBA" id="ARBA00022694"/>
    </source>
</evidence>
<feature type="binding site" evidence="8">
    <location>
        <begin position="26"/>
        <end position="31"/>
    </location>
    <ligand>
        <name>ATP</name>
        <dbReference type="ChEBI" id="CHEBI:30616"/>
    </ligand>
</feature>
<dbReference type="GO" id="GO:0006400">
    <property type="term" value="P:tRNA modification"/>
    <property type="evidence" value="ECO:0007669"/>
    <property type="project" value="UniProtKB-UniRule"/>
</dbReference>
<dbReference type="PANTHER" id="PTHR43033:SF1">
    <property type="entry name" value="TRNA(ILE)-LYSIDINE SYNTHASE-RELATED"/>
    <property type="match status" value="1"/>
</dbReference>
<reference evidence="10 11" key="1">
    <citation type="submission" date="2016-10" db="EMBL/GenBank/DDBJ databases">
        <authorList>
            <person name="de Groot N.N."/>
        </authorList>
    </citation>
    <scope>NUCLEOTIDE SEQUENCE [LARGE SCALE GENOMIC DNA]</scope>
    <source>
        <strain evidence="10 11">DSM 12271</strain>
    </source>
</reference>
<dbReference type="GO" id="GO:0032267">
    <property type="term" value="F:tRNA(Ile)-lysidine synthase activity"/>
    <property type="evidence" value="ECO:0007669"/>
    <property type="project" value="UniProtKB-EC"/>
</dbReference>
<comment type="function">
    <text evidence="8">Ligates lysine onto the cytidine present at position 34 of the AUA codon-specific tRNA(Ile) that contains the anticodon CAU, in an ATP-dependent manner. Cytidine is converted to lysidine, thus changing the amino acid specificity of the tRNA from methionine to isoleucine.</text>
</comment>
<dbReference type="InterPro" id="IPR014729">
    <property type="entry name" value="Rossmann-like_a/b/a_fold"/>
</dbReference>
<evidence type="ECO:0000256" key="3">
    <source>
        <dbReference type="ARBA" id="ARBA00022598"/>
    </source>
</evidence>
<dbReference type="Proteomes" id="UP000198619">
    <property type="component" value="Unassembled WGS sequence"/>
</dbReference>
<evidence type="ECO:0000313" key="10">
    <source>
        <dbReference type="EMBL" id="SFB39466.1"/>
    </source>
</evidence>
<keyword evidence="3 8" id="KW-0436">Ligase</keyword>
<evidence type="ECO:0000256" key="2">
    <source>
        <dbReference type="ARBA" id="ARBA00022490"/>
    </source>
</evidence>
<organism evidence="10 11">
    <name type="scientific">Clostridium frigidicarnis</name>
    <dbReference type="NCBI Taxonomy" id="84698"/>
    <lineage>
        <taxon>Bacteria</taxon>
        <taxon>Bacillati</taxon>
        <taxon>Bacillota</taxon>
        <taxon>Clostridia</taxon>
        <taxon>Eubacteriales</taxon>
        <taxon>Clostridiaceae</taxon>
        <taxon>Clostridium</taxon>
    </lineage>
</organism>
<keyword evidence="5 8" id="KW-0547">Nucleotide-binding</keyword>
<dbReference type="NCBIfam" id="TIGR02433">
    <property type="entry name" value="lysidine_TilS_C"/>
    <property type="match status" value="1"/>
</dbReference>
<dbReference type="EMBL" id="FOKI01000041">
    <property type="protein sequence ID" value="SFB39466.1"/>
    <property type="molecule type" value="Genomic_DNA"/>
</dbReference>
<dbReference type="EC" id="6.3.4.19" evidence="8"/>
<dbReference type="RefSeq" id="WP_090042843.1">
    <property type="nucleotide sequence ID" value="NZ_FOKI01000041.1"/>
</dbReference>
<accession>A0A1I1APX4</accession>
<feature type="domain" description="Lysidine-tRNA(Ile) synthetase C-terminal" evidence="9">
    <location>
        <begin position="388"/>
        <end position="460"/>
    </location>
</feature>